<dbReference type="GO" id="GO:0003824">
    <property type="term" value="F:catalytic activity"/>
    <property type="evidence" value="ECO:0007669"/>
    <property type="project" value="InterPro"/>
</dbReference>
<dbReference type="InterPro" id="IPR002500">
    <property type="entry name" value="PAPS_reduct_dom"/>
</dbReference>
<evidence type="ECO:0000259" key="1">
    <source>
        <dbReference type="Pfam" id="PF01507"/>
    </source>
</evidence>
<name>A0A9D1GFG3_9BACT</name>
<dbReference type="Proteomes" id="UP000886722">
    <property type="component" value="Unassembled WGS sequence"/>
</dbReference>
<evidence type="ECO:0000313" key="3">
    <source>
        <dbReference type="Proteomes" id="UP000886722"/>
    </source>
</evidence>
<feature type="domain" description="Phosphoadenosine phosphosulphate reductase" evidence="1">
    <location>
        <begin position="8"/>
        <end position="56"/>
    </location>
</feature>
<evidence type="ECO:0000313" key="2">
    <source>
        <dbReference type="EMBL" id="HIT39562.1"/>
    </source>
</evidence>
<dbReference type="Gene3D" id="3.40.50.620">
    <property type="entry name" value="HUPs"/>
    <property type="match status" value="1"/>
</dbReference>
<dbReference type="AlphaFoldDB" id="A0A9D1GFG3"/>
<dbReference type="SUPFAM" id="SSF52402">
    <property type="entry name" value="Adenine nucleotide alpha hydrolases-like"/>
    <property type="match status" value="1"/>
</dbReference>
<accession>A0A9D1GFG3</accession>
<gene>
    <name evidence="2" type="ORF">IAD06_05945</name>
</gene>
<dbReference type="EMBL" id="DVKT01000045">
    <property type="protein sequence ID" value="HIT39562.1"/>
    <property type="molecule type" value="Genomic_DNA"/>
</dbReference>
<dbReference type="InterPro" id="IPR014729">
    <property type="entry name" value="Rossmann-like_a/b/a_fold"/>
</dbReference>
<proteinExistence type="predicted"/>
<organism evidence="2 3">
    <name type="scientific">Candidatus Caccoplasma intestinavium</name>
    <dbReference type="NCBI Taxonomy" id="2840716"/>
    <lineage>
        <taxon>Bacteria</taxon>
        <taxon>Pseudomonadati</taxon>
        <taxon>Bacteroidota</taxon>
        <taxon>Bacteroidia</taxon>
        <taxon>Bacteroidales</taxon>
        <taxon>Bacteroidaceae</taxon>
        <taxon>Bacteroidaceae incertae sedis</taxon>
        <taxon>Candidatus Caccoplasma</taxon>
    </lineage>
</organism>
<dbReference type="Pfam" id="PF01507">
    <property type="entry name" value="PAPS_reduct"/>
    <property type="match status" value="1"/>
</dbReference>
<sequence>MFPDKKHIASVSFGKDSLAMLLILIANKKPLDEVVFYNTGKEFKAIYDTRDKVLPLLKDNSIKYTELYPDMPFDYVAFEKPVSGRNGAHLGYSWCGGTCRWGTTAKLKALKQHIGDNIYYVAIAADEQCRILKNQHPNRRLPLVDWGLTEKDTLQYCYSKGYEWIENGYRLYDLLDRVSCFCCSNKNLKELRNIYTYLPEYWQRLLKMQERTNRPIKYNYTVFDLQEKFRSENQ</sequence>
<protein>
    <submittedName>
        <fullName evidence="2">Phosphoadenosine phosphosulfate reductase family protein</fullName>
    </submittedName>
</protein>
<reference evidence="2" key="2">
    <citation type="journal article" date="2021" name="PeerJ">
        <title>Extensive microbial diversity within the chicken gut microbiome revealed by metagenomics and culture.</title>
        <authorList>
            <person name="Gilroy R."/>
            <person name="Ravi A."/>
            <person name="Getino M."/>
            <person name="Pursley I."/>
            <person name="Horton D.L."/>
            <person name="Alikhan N.F."/>
            <person name="Baker D."/>
            <person name="Gharbi K."/>
            <person name="Hall N."/>
            <person name="Watson M."/>
            <person name="Adriaenssens E.M."/>
            <person name="Foster-Nyarko E."/>
            <person name="Jarju S."/>
            <person name="Secka A."/>
            <person name="Antonio M."/>
            <person name="Oren A."/>
            <person name="Chaudhuri R.R."/>
            <person name="La Ragione R."/>
            <person name="Hildebrand F."/>
            <person name="Pallen M.J."/>
        </authorList>
    </citation>
    <scope>NUCLEOTIDE SEQUENCE</scope>
    <source>
        <strain evidence="2">21143</strain>
    </source>
</reference>
<comment type="caution">
    <text evidence="2">The sequence shown here is derived from an EMBL/GenBank/DDBJ whole genome shotgun (WGS) entry which is preliminary data.</text>
</comment>
<reference evidence="2" key="1">
    <citation type="submission" date="2020-10" db="EMBL/GenBank/DDBJ databases">
        <authorList>
            <person name="Gilroy R."/>
        </authorList>
    </citation>
    <scope>NUCLEOTIDE SEQUENCE</scope>
    <source>
        <strain evidence="2">21143</strain>
    </source>
</reference>